<organism evidence="3 4">
    <name type="scientific">Aspergillus nanangensis</name>
    <dbReference type="NCBI Taxonomy" id="2582783"/>
    <lineage>
        <taxon>Eukaryota</taxon>
        <taxon>Fungi</taxon>
        <taxon>Dikarya</taxon>
        <taxon>Ascomycota</taxon>
        <taxon>Pezizomycotina</taxon>
        <taxon>Eurotiomycetes</taxon>
        <taxon>Eurotiomycetidae</taxon>
        <taxon>Eurotiales</taxon>
        <taxon>Aspergillaceae</taxon>
        <taxon>Aspergillus</taxon>
        <taxon>Aspergillus subgen. Circumdati</taxon>
    </lineage>
</organism>
<protein>
    <submittedName>
        <fullName evidence="3">Uncharacterized protein</fullName>
    </submittedName>
</protein>
<dbReference type="AlphaFoldDB" id="A0AAD4H0T0"/>
<proteinExistence type="predicted"/>
<reference evidence="3" key="1">
    <citation type="journal article" date="2019" name="Beilstein J. Org. Chem.">
        <title>Nanangenines: drimane sesquiterpenoids as the dominant metabolite cohort of a novel Australian fungus, Aspergillus nanangensis.</title>
        <authorList>
            <person name="Lacey H.J."/>
            <person name="Gilchrist C.L.M."/>
            <person name="Crombie A."/>
            <person name="Kalaitzis J.A."/>
            <person name="Vuong D."/>
            <person name="Rutledge P.J."/>
            <person name="Turner P."/>
            <person name="Pitt J.I."/>
            <person name="Lacey E."/>
            <person name="Chooi Y.H."/>
            <person name="Piggott A.M."/>
        </authorList>
    </citation>
    <scope>NUCLEOTIDE SEQUENCE</scope>
    <source>
        <strain evidence="3">MST-FP2251</strain>
    </source>
</reference>
<evidence type="ECO:0000313" key="4">
    <source>
        <dbReference type="Proteomes" id="UP001194746"/>
    </source>
</evidence>
<name>A0AAD4H0T0_ASPNN</name>
<feature type="region of interest" description="Disordered" evidence="2">
    <location>
        <begin position="101"/>
        <end position="121"/>
    </location>
</feature>
<dbReference type="Proteomes" id="UP001194746">
    <property type="component" value="Unassembled WGS sequence"/>
</dbReference>
<evidence type="ECO:0000256" key="2">
    <source>
        <dbReference type="SAM" id="MobiDB-lite"/>
    </source>
</evidence>
<reference evidence="3" key="2">
    <citation type="submission" date="2020-02" db="EMBL/GenBank/DDBJ databases">
        <authorList>
            <person name="Gilchrist C.L.M."/>
            <person name="Chooi Y.-H."/>
        </authorList>
    </citation>
    <scope>NUCLEOTIDE SEQUENCE</scope>
    <source>
        <strain evidence="3">MST-FP2251</strain>
    </source>
</reference>
<keyword evidence="1" id="KW-0175">Coiled coil</keyword>
<dbReference type="EMBL" id="VCAU01000002">
    <property type="protein sequence ID" value="KAF9895033.1"/>
    <property type="molecule type" value="Genomic_DNA"/>
</dbReference>
<comment type="caution">
    <text evidence="3">The sequence shown here is derived from an EMBL/GenBank/DDBJ whole genome shotgun (WGS) entry which is preliminary data.</text>
</comment>
<keyword evidence="4" id="KW-1185">Reference proteome</keyword>
<sequence>MMIEQLRAAGLEVLVDGELPPKPDMTPAQNARRFELKRDLERLKPVAKELKDEIRGLQAQVKERQDSLKKATDEIQAKKRKHNDSLIAKARAQLRGAGVDLPEEELVGNQPAKPDLTPAQRARRSELRLDLERLHPITREIRQDIRGRNEVIAGLQAQVEERKADLQKNKLDIQAVKKRKHNDSLIAKTRAEARAEVLAELRETDIDIPVNTELPAKQDLTPA</sequence>
<evidence type="ECO:0000313" key="3">
    <source>
        <dbReference type="EMBL" id="KAF9895033.1"/>
    </source>
</evidence>
<feature type="coiled-coil region" evidence="1">
    <location>
        <begin position="40"/>
        <end position="81"/>
    </location>
</feature>
<evidence type="ECO:0000256" key="1">
    <source>
        <dbReference type="SAM" id="Coils"/>
    </source>
</evidence>
<accession>A0AAD4H0T0</accession>
<gene>
    <name evidence="3" type="ORF">FE257_004661</name>
</gene>